<protein>
    <submittedName>
        <fullName evidence="3">Nuclear transport factor 2 family protein</fullName>
    </submittedName>
</protein>
<feature type="domain" description="DUF4440" evidence="2">
    <location>
        <begin position="33"/>
        <end position="144"/>
    </location>
</feature>
<proteinExistence type="predicted"/>
<dbReference type="Gene3D" id="3.10.450.50">
    <property type="match status" value="1"/>
</dbReference>
<dbReference type="InterPro" id="IPR032710">
    <property type="entry name" value="NTF2-like_dom_sf"/>
</dbReference>
<dbReference type="AlphaFoldDB" id="A0A975DBU3"/>
<dbReference type="SUPFAM" id="SSF54427">
    <property type="entry name" value="NTF2-like"/>
    <property type="match status" value="1"/>
</dbReference>
<feature type="chain" id="PRO_5037469079" evidence="1">
    <location>
        <begin position="25"/>
        <end position="152"/>
    </location>
</feature>
<dbReference type="Proteomes" id="UP000682739">
    <property type="component" value="Chromosome"/>
</dbReference>
<reference evidence="3" key="1">
    <citation type="submission" date="2021-03" db="EMBL/GenBank/DDBJ databases">
        <title>Description of Psychrosphaera ytuae sp. nov. isolated from deep sea sediment of South China Sea.</title>
        <authorList>
            <person name="Zhang J."/>
            <person name="Xu X.-D."/>
        </authorList>
    </citation>
    <scope>NUCLEOTIDE SEQUENCE</scope>
    <source>
        <strain evidence="3">MTZ26</strain>
    </source>
</reference>
<sequence length="152" mass="17108">MRLRSTFLSLSTTAAILFSGSSTASTPKLNEEIKAADNAFFSAFNSCDIEKIANLFSKDLEFYHDISGLKGYEENIIATKELCARNLGLTRTLNEDSHRVFPVKNFGAIQVGEHTFCHEVNGVNDCGTFDFTHIWKQTEDGWRLYRVVSYGH</sequence>
<dbReference type="Pfam" id="PF14534">
    <property type="entry name" value="DUF4440"/>
    <property type="match status" value="1"/>
</dbReference>
<organism evidence="3 4">
    <name type="scientific">Psychrosphaera ytuae</name>
    <dbReference type="NCBI Taxonomy" id="2820710"/>
    <lineage>
        <taxon>Bacteria</taxon>
        <taxon>Pseudomonadati</taxon>
        <taxon>Pseudomonadota</taxon>
        <taxon>Gammaproteobacteria</taxon>
        <taxon>Alteromonadales</taxon>
        <taxon>Pseudoalteromonadaceae</taxon>
        <taxon>Psychrosphaera</taxon>
    </lineage>
</organism>
<evidence type="ECO:0000259" key="2">
    <source>
        <dbReference type="Pfam" id="PF14534"/>
    </source>
</evidence>
<feature type="signal peptide" evidence="1">
    <location>
        <begin position="1"/>
        <end position="24"/>
    </location>
</feature>
<dbReference type="RefSeq" id="WP_208831934.1">
    <property type="nucleotide sequence ID" value="NZ_CP072110.1"/>
</dbReference>
<evidence type="ECO:0000313" key="3">
    <source>
        <dbReference type="EMBL" id="QTH63879.1"/>
    </source>
</evidence>
<gene>
    <name evidence="3" type="ORF">J1N51_14435</name>
</gene>
<dbReference type="EMBL" id="CP072110">
    <property type="protein sequence ID" value="QTH63879.1"/>
    <property type="molecule type" value="Genomic_DNA"/>
</dbReference>
<keyword evidence="4" id="KW-1185">Reference proteome</keyword>
<dbReference type="KEGG" id="psym:J1N51_14435"/>
<name>A0A975DBU3_9GAMM</name>
<keyword evidence="1" id="KW-0732">Signal</keyword>
<evidence type="ECO:0000256" key="1">
    <source>
        <dbReference type="SAM" id="SignalP"/>
    </source>
</evidence>
<dbReference type="InterPro" id="IPR027843">
    <property type="entry name" value="DUF4440"/>
</dbReference>
<accession>A0A975DBU3</accession>
<evidence type="ECO:0000313" key="4">
    <source>
        <dbReference type="Proteomes" id="UP000682739"/>
    </source>
</evidence>